<dbReference type="AlphaFoldDB" id="C8ZDP9"/>
<organism evidence="1">
    <name type="scientific">Saccharomyces cerevisiae (strain Lalvin EC1118 / Prise de mousse)</name>
    <name type="common">Baker's yeast</name>
    <dbReference type="NCBI Taxonomy" id="643680"/>
    <lineage>
        <taxon>Eukaryota</taxon>
        <taxon>Fungi</taxon>
        <taxon>Dikarya</taxon>
        <taxon>Ascomycota</taxon>
        <taxon>Saccharomycotina</taxon>
        <taxon>Saccharomycetes</taxon>
        <taxon>Saccharomycetales</taxon>
        <taxon>Saccharomycetaceae</taxon>
        <taxon>Saccharomyces</taxon>
    </lineage>
</organism>
<dbReference type="HOGENOM" id="CLU_3224928_0_0_1"/>
<dbReference type="EMBL" id="FN393080">
    <property type="protein sequence ID" value="CAY81515.1"/>
    <property type="molecule type" value="Genomic_DNA"/>
</dbReference>
<gene>
    <name evidence="1" type="ORF">EC1118_1L7_1420g</name>
</gene>
<reference evidence="1" key="1">
    <citation type="journal article" date="2009" name="Proc. Natl. Acad. Sci. U.S.A.">
        <title>Eukaryote-to-eukaryote gene transfer events revealed by the genome sequence of the wine yeast Saccharomyces cerevisiae EC1118.</title>
        <authorList>
            <person name="Novo M."/>
            <person name="Bigey F."/>
            <person name="Beyne E."/>
            <person name="Galeote V."/>
            <person name="Gavory F."/>
            <person name="Mallet S."/>
            <person name="Cambot B."/>
            <person name="Legras J.L."/>
            <person name="Wincker P."/>
            <person name="Casaregola S."/>
            <person name="Dequin S."/>
        </authorList>
    </citation>
    <scope>NUCLEOTIDE SEQUENCE [LARGE SCALE GENOMIC DNA]</scope>
    <source>
        <strain evidence="1">Lalvin EC1118</strain>
        <strain>Lalvin EC1118 / Prise de mousse</strain>
    </source>
</reference>
<sequence>MITNGELPISRTCNFTFSTGRFTVQFTSRILSIQFFSQCTSCTV</sequence>
<name>C8ZDP9_YEAS8</name>
<accession>C8ZDP9</accession>
<protein>
    <submittedName>
        <fullName evidence="1">EC1118_1L7_1420p</fullName>
    </submittedName>
</protein>
<proteinExistence type="predicted"/>
<evidence type="ECO:0000313" key="1">
    <source>
        <dbReference type="EMBL" id="CAY81515.1"/>
    </source>
</evidence>